<dbReference type="Pfam" id="PF04937">
    <property type="entry name" value="DUF659"/>
    <property type="match status" value="1"/>
</dbReference>
<keyword evidence="5" id="KW-0238">DNA-binding</keyword>
<evidence type="ECO:0000256" key="5">
    <source>
        <dbReference type="ARBA" id="ARBA00023125"/>
    </source>
</evidence>
<dbReference type="PANTHER" id="PTHR32166:SF122">
    <property type="entry name" value="OS09G0499600 PROTEIN"/>
    <property type="match status" value="1"/>
</dbReference>
<keyword evidence="11" id="KW-1185">Reference proteome</keyword>
<evidence type="ECO:0000256" key="4">
    <source>
        <dbReference type="ARBA" id="ARBA00022833"/>
    </source>
</evidence>
<feature type="region of interest" description="Disordered" evidence="8">
    <location>
        <begin position="1"/>
        <end position="30"/>
    </location>
</feature>
<keyword evidence="3 7" id="KW-0863">Zinc-finger</keyword>
<dbReference type="AlphaFoldDB" id="A0A2Z6MXG5"/>
<evidence type="ECO:0000256" key="1">
    <source>
        <dbReference type="ARBA" id="ARBA00004123"/>
    </source>
</evidence>
<sequence>MSSNPVTNGTAAATIGSSGTGRSNLRQNRNTAGMKNDIAWNHDVAIDETRRKIKCKYCGKIVSGGVYRLKHHLAGTQKDVEACPTVPVEVKVQMWDVVASLQQKLVKKTQSAEFDEQINVIADSADEAGKRKISLDADSPTNLFKRKNSQTTINSIFKKSVREDACTDIASFFYNNAIPFNAVKSEEFLKMCASVARHGMGFKPPSYHEVRVTYLNKQVEATKLIVEEHKAIWKKTGCTIMTDGWTDRRRRTILNFLVNSPKGTIFLKSIDATDITKTADKVFKMMDEVVDEIGEENIVQVVTDNAANYKAADELLMQKRKHLYWTPCAAHCIDLMLEDFEKNIPLHKETIATDSDEKPAMGSIYEAMDQAKEKIQTGYTPLWEIIDKRWDKQLHRPLHAAGYYLNHGMHYSPTFKADFEVKEGMYECLKRMVGNRDERIKIDAQLEEFKSKAGMFGGELAICALKTKTPAQWWESYGDTCPELQRFAIRILSLTCSSSGCERNWSAFERVHTKKRNRLKQKTMNDVVFVMVNSRLDKKKQARKGKVYDIDDLASDDEWVADNVDENSDFDLDAPIEVGEEDANVSIGAALGDDLEIPNDNDNVEDEIDENGDHMEDDYAEFGLNNIIDI</sequence>
<accession>A0A2Z6MXG5</accession>
<evidence type="ECO:0000313" key="10">
    <source>
        <dbReference type="EMBL" id="GAU36121.1"/>
    </source>
</evidence>
<protein>
    <recommendedName>
        <fullName evidence="9">BED-type domain-containing protein</fullName>
    </recommendedName>
</protein>
<dbReference type="GO" id="GO:0003677">
    <property type="term" value="F:DNA binding"/>
    <property type="evidence" value="ECO:0007669"/>
    <property type="project" value="UniProtKB-KW"/>
</dbReference>
<dbReference type="InterPro" id="IPR007021">
    <property type="entry name" value="DUF659"/>
</dbReference>
<dbReference type="InterPro" id="IPR003656">
    <property type="entry name" value="Znf_BED"/>
</dbReference>
<evidence type="ECO:0000256" key="6">
    <source>
        <dbReference type="ARBA" id="ARBA00023242"/>
    </source>
</evidence>
<evidence type="ECO:0000256" key="7">
    <source>
        <dbReference type="PROSITE-ProRule" id="PRU00027"/>
    </source>
</evidence>
<evidence type="ECO:0000256" key="3">
    <source>
        <dbReference type="ARBA" id="ARBA00022771"/>
    </source>
</evidence>
<dbReference type="PROSITE" id="PS50808">
    <property type="entry name" value="ZF_BED"/>
    <property type="match status" value="1"/>
</dbReference>
<keyword evidence="4" id="KW-0862">Zinc</keyword>
<dbReference type="SUPFAM" id="SSF53098">
    <property type="entry name" value="Ribonuclease H-like"/>
    <property type="match status" value="1"/>
</dbReference>
<feature type="domain" description="BED-type" evidence="9">
    <location>
        <begin position="34"/>
        <end position="90"/>
    </location>
</feature>
<organism evidence="10 11">
    <name type="scientific">Trifolium subterraneum</name>
    <name type="common">Subterranean clover</name>
    <dbReference type="NCBI Taxonomy" id="3900"/>
    <lineage>
        <taxon>Eukaryota</taxon>
        <taxon>Viridiplantae</taxon>
        <taxon>Streptophyta</taxon>
        <taxon>Embryophyta</taxon>
        <taxon>Tracheophyta</taxon>
        <taxon>Spermatophyta</taxon>
        <taxon>Magnoliopsida</taxon>
        <taxon>eudicotyledons</taxon>
        <taxon>Gunneridae</taxon>
        <taxon>Pentapetalae</taxon>
        <taxon>rosids</taxon>
        <taxon>fabids</taxon>
        <taxon>Fabales</taxon>
        <taxon>Fabaceae</taxon>
        <taxon>Papilionoideae</taxon>
        <taxon>50 kb inversion clade</taxon>
        <taxon>NPAAA clade</taxon>
        <taxon>Hologalegina</taxon>
        <taxon>IRL clade</taxon>
        <taxon>Trifolieae</taxon>
        <taxon>Trifolium</taxon>
    </lineage>
</organism>
<evidence type="ECO:0000256" key="8">
    <source>
        <dbReference type="SAM" id="MobiDB-lite"/>
    </source>
</evidence>
<dbReference type="OrthoDB" id="1741262at2759"/>
<name>A0A2Z6MXG5_TRISU</name>
<evidence type="ECO:0000259" key="9">
    <source>
        <dbReference type="PROSITE" id="PS50808"/>
    </source>
</evidence>
<dbReference type="InterPro" id="IPR008906">
    <property type="entry name" value="HATC_C_dom"/>
</dbReference>
<dbReference type="GO" id="GO:0046983">
    <property type="term" value="F:protein dimerization activity"/>
    <property type="evidence" value="ECO:0007669"/>
    <property type="project" value="InterPro"/>
</dbReference>
<dbReference type="Proteomes" id="UP000242715">
    <property type="component" value="Unassembled WGS sequence"/>
</dbReference>
<evidence type="ECO:0000256" key="2">
    <source>
        <dbReference type="ARBA" id="ARBA00022723"/>
    </source>
</evidence>
<comment type="subcellular location">
    <subcellularLocation>
        <location evidence="1">Nucleus</location>
    </subcellularLocation>
</comment>
<gene>
    <name evidence="10" type="ORF">TSUD_374840</name>
</gene>
<proteinExistence type="predicted"/>
<keyword evidence="2" id="KW-0479">Metal-binding</keyword>
<dbReference type="EMBL" id="DF973617">
    <property type="protein sequence ID" value="GAU36121.1"/>
    <property type="molecule type" value="Genomic_DNA"/>
</dbReference>
<keyword evidence="6" id="KW-0539">Nucleus</keyword>
<evidence type="ECO:0000313" key="11">
    <source>
        <dbReference type="Proteomes" id="UP000242715"/>
    </source>
</evidence>
<reference evidence="11" key="1">
    <citation type="journal article" date="2017" name="Front. Plant Sci.">
        <title>Climate Clever Clovers: New Paradigm to Reduce the Environmental Footprint of Ruminants by Breeding Low Methanogenic Forages Utilizing Haplotype Variation.</title>
        <authorList>
            <person name="Kaur P."/>
            <person name="Appels R."/>
            <person name="Bayer P.E."/>
            <person name="Keeble-Gagnere G."/>
            <person name="Wang J."/>
            <person name="Hirakawa H."/>
            <person name="Shirasawa K."/>
            <person name="Vercoe P."/>
            <person name="Stefanova K."/>
            <person name="Durmic Z."/>
            <person name="Nichols P."/>
            <person name="Revell C."/>
            <person name="Isobe S.N."/>
            <person name="Edwards D."/>
            <person name="Erskine W."/>
        </authorList>
    </citation>
    <scope>NUCLEOTIDE SEQUENCE [LARGE SCALE GENOMIC DNA]</scope>
    <source>
        <strain evidence="11">cv. Daliak</strain>
    </source>
</reference>
<dbReference type="GO" id="GO:0005634">
    <property type="term" value="C:nucleus"/>
    <property type="evidence" value="ECO:0007669"/>
    <property type="project" value="UniProtKB-SubCell"/>
</dbReference>
<dbReference type="GO" id="GO:0008270">
    <property type="term" value="F:zinc ion binding"/>
    <property type="evidence" value="ECO:0007669"/>
    <property type="project" value="UniProtKB-KW"/>
</dbReference>
<dbReference type="PANTHER" id="PTHR32166">
    <property type="entry name" value="OSJNBA0013A04.12 PROTEIN"/>
    <property type="match status" value="1"/>
</dbReference>
<dbReference type="Pfam" id="PF02892">
    <property type="entry name" value="zf-BED"/>
    <property type="match status" value="1"/>
</dbReference>
<dbReference type="Pfam" id="PF05699">
    <property type="entry name" value="Dimer_Tnp_hAT"/>
    <property type="match status" value="1"/>
</dbReference>
<dbReference type="InterPro" id="IPR012337">
    <property type="entry name" value="RNaseH-like_sf"/>
</dbReference>